<keyword evidence="14" id="KW-0863">Zinc-finger</keyword>
<dbReference type="InterPro" id="IPR016024">
    <property type="entry name" value="ARM-type_fold"/>
</dbReference>
<dbReference type="InterPro" id="IPR054476">
    <property type="entry name" value="Ltn1_N"/>
</dbReference>
<dbReference type="PANTHER" id="PTHR12389:SF0">
    <property type="entry name" value="E3 UBIQUITIN-PROTEIN LIGASE LISTERIN"/>
    <property type="match status" value="1"/>
</dbReference>
<accession>A0A9N8WD43</accession>
<comment type="pathway">
    <text evidence="2">Porphyrin-containing compound metabolism; protoporphyrin-IX biosynthesis; coproporphyrinogen-III from 5-aminolevulinate: step 1/4.</text>
</comment>
<dbReference type="EC" id="2.3.2.27" evidence="14"/>
<keyword evidence="20" id="KW-1185">Reference proteome</keyword>
<dbReference type="SUPFAM" id="SSF51569">
    <property type="entry name" value="Aldolase"/>
    <property type="match status" value="1"/>
</dbReference>
<keyword evidence="14" id="KW-0833">Ubl conjugation pathway</keyword>
<dbReference type="GO" id="GO:0005829">
    <property type="term" value="C:cytosol"/>
    <property type="evidence" value="ECO:0007669"/>
    <property type="project" value="UniProtKB-UniRule"/>
</dbReference>
<comment type="function">
    <text evidence="14">E3 ubiquitin-protein ligase. Component of the ribosome quality control complex (RQC), a ribosome-associated complex that mediates ubiquitination and extraction of incompletely synthesized nascent chains for proteasomal degradation.</text>
</comment>
<dbReference type="EMBL" id="CAJVPY010000561">
    <property type="protein sequence ID" value="CAG8480236.1"/>
    <property type="molecule type" value="Genomic_DNA"/>
</dbReference>
<comment type="catalytic activity">
    <reaction evidence="14">
        <text>S-ubiquitinyl-[E2 ubiquitin-conjugating enzyme]-L-cysteine + [acceptor protein]-L-lysine = [E2 ubiquitin-conjugating enzyme]-L-cysteine + N(6)-ubiquitinyl-[acceptor protein]-L-lysine.</text>
        <dbReference type="EC" id="2.3.2.27"/>
    </reaction>
</comment>
<evidence type="ECO:0000256" key="3">
    <source>
        <dbReference type="ARBA" id="ARBA00008055"/>
    </source>
</evidence>
<evidence type="ECO:0000256" key="5">
    <source>
        <dbReference type="ARBA" id="ARBA00022723"/>
    </source>
</evidence>
<sequence>MGKPKNQPRIKGNVQPASSSRAAEIIATGGTQVPTENLGGFAQFLGGTPFSTSNSFSPDTSADKATDVNLDSTLVLIFKRLSKRDTTTKLKALEELEAYLRGKEDNEIDPANLTNAWAKFFVKLAIDVDRRIRYTTYSCHLLIVSKVKKRLASNLKEIIGVWIISLFDHYKDVTRIATESFQTAFPAGKRVEVLSFCQVEILSYISDIIIQKTPDTLSDPRFTSKEDMISKYERVVASSYYSLAHLIDQLNEDSLLKAVKQYDDLFDNPKTWVNLTNGNPLVRKSCYNMIKVLTNKWPKKVEDRLDVLSTTYLMNIFNEKDITVYGDSWDSLLVFTKNFPDSWLLASKKKPMLNKLYNFLRSACYGSTLVSYTSILALINLLPQELIINDPKFYDEFFLNFWKGLSNTTIDRSNSGVFLQAYSECLVYFICKLDKSENEKQTRAYLLEHKFFELIKLYLTDFKSCQKFQVQQMCSILAHNMNQLAIKLQGTDATDILQHKLQSLIVNVINDDAILNPDPKLEDNFKEFCQRLADFFIAISSTAKTDNKQEISNAITDMSKMFSVFRYQNAKKIMALKSFLSNTIFEIARNASMTCLNYVLDLFVLCLTCSAELPEAQCNWNKLVQSFLEIETFESKIDGLYLLISKVFDVNTSASFLVEQLNEYLIILSNQLLYQHFESNTRTKIENLLCTIFLFKAEDSVISNEVALSVLHIFEKLFKDDEFIKFFLYSDLLPVSGQIFELTFISPHEGFNTDVIKNIQQLAQDCWDRIALASRSHLREDVVINNVSRQIKSSLLNIHYSASPTDFALRVKKLCSFYDNDDLKSQEIIETFHIENEIWRELSKLFLSSIDSSLSIVDPMLLPLNNDQQNSLQNNNQTAAIVAYDSYGLSVYGRLGLFLIELIHKIGVDSFFIGNHEKLLKMGTKDGTSYSNCNRIILELLLIYVLCTDIRHSRKSDHHLWDAFNVEESDYRGFKAFLEDVRLIVKNYALQIFQNEQLDIKFILDSLNAITSSHNIVHTGTSGLLCEAVRRSHGENSVYWARVLHILCSEIFNAASISLNQAEEFLDVIKLESMNLVTKMAFVLSLKTFLGASTKYKDFQNDMAVKLISLDPMEIFSEKGLESNNGLTCLCLLITSTSKDDEIFLSSDMSINLLMRIQEWRNAIDPNIWSKSTFVQIHILIAKLLYPLVITIQELHGNYWNFIFELLQYWLQETSQLELLYEAIHIFCRLNNIAAYSTNKIDVYVDDSAEDAVCNLSSKLITYKPLLYQQLSLLFFREKAHQDDVLSYQYCEYLEILCEACHDLPKETLLNKKDELYALLLVPHEGIQKCAYKLSHVLVSEKVLRLSEELEFLSTSDESISVQLDQGLKTLLIEMQSDHLNLIHTSNPNSFVVHKTFGYLLAWMLTFDHFNHAALKFKSQLIPCIKEMDITSKFFYDIFEILGLVGQTTPYNLSKWDVREFYTEAFELQYSAALGFPLLCAHLYYRSLRHIPSIVRTWWSDCKKRQLSISVDSYTEKYFSPIIIQGQLDMLQSEDVKSQLEDEKFTIRIARSSNEVIAAFNVDEYVMELSVRMPNNFPLRQAEFGTLERMGTTEVTDLKWAKLPVQTVVNSQNSNLDIALNLFKNNINLRFRGVEDCTICYSVVSLDDRSLPTKKCYNHPTSRLWQSERSLRKASLMYPIFITDIPEAEESISSLPGQKRWGINKLEGFLKPLVEKGLKSLMLFGVPTSGKDATGSKADDPDGPVILAVKLIRNKFPELFIACDVCLCEYTDHGHCGYLNEDGTIDNLASVKRIAEVAIKYAIAVFVKGAHCIAPSDMMDGRIKAIKESLIREKLGNKVLLMSYSAKFASSFYGPFREAANSAPTFGDRKCYQLPPNARGLARRAITRDLSEGADIIMVKPGMPYLDILRDAKELSPDNPIAVYQVSGEFAMIWRSAEANVFDLRTAVFESMESFLRAGANLILTYYTPQLLSWLDA</sequence>
<dbReference type="GO" id="GO:0008270">
    <property type="term" value="F:zinc ion binding"/>
    <property type="evidence" value="ECO:0007669"/>
    <property type="project" value="UniProtKB-KW"/>
</dbReference>
<dbReference type="GO" id="GO:0006783">
    <property type="term" value="P:heme biosynthetic process"/>
    <property type="evidence" value="ECO:0007669"/>
    <property type="project" value="UniProtKB-KW"/>
</dbReference>
<evidence type="ECO:0000256" key="2">
    <source>
        <dbReference type="ARBA" id="ARBA00004694"/>
    </source>
</evidence>
<dbReference type="CDD" id="cd04824">
    <property type="entry name" value="eu_ALAD_PBGS_cysteine_rich"/>
    <property type="match status" value="1"/>
</dbReference>
<dbReference type="InterPro" id="IPR030656">
    <property type="entry name" value="ALAD_AS"/>
</dbReference>
<evidence type="ECO:0000259" key="16">
    <source>
        <dbReference type="Pfam" id="PF22958"/>
    </source>
</evidence>
<comment type="similarity">
    <text evidence="14">Belongs to the LTN1 family.</text>
</comment>
<keyword evidence="5 14" id="KW-0479">Metal-binding</keyword>
<evidence type="ECO:0000256" key="12">
    <source>
        <dbReference type="RuleBase" id="RU000515"/>
    </source>
</evidence>
<comment type="pathway">
    <text evidence="14">Protein modification; protein ubiquitination.</text>
</comment>
<evidence type="ECO:0000256" key="4">
    <source>
        <dbReference type="ARBA" id="ARBA00011823"/>
    </source>
</evidence>
<name>A0A9N8WD43_9GLOM</name>
<dbReference type="InterPro" id="IPR013785">
    <property type="entry name" value="Aldolase_TIM"/>
</dbReference>
<evidence type="ECO:0000256" key="8">
    <source>
        <dbReference type="ARBA" id="ARBA00023239"/>
    </source>
</evidence>
<feature type="domain" description="E3 ubiquitin-protein ligase listerin N-terminal" evidence="16">
    <location>
        <begin position="70"/>
        <end position="381"/>
    </location>
</feature>
<dbReference type="InterPro" id="IPR001731">
    <property type="entry name" value="ALAD"/>
</dbReference>
<dbReference type="InterPro" id="IPR054478">
    <property type="entry name" value="LTN1_UBC"/>
</dbReference>
<dbReference type="PROSITE" id="PS00169">
    <property type="entry name" value="D_ALA_DEHYDRATASE"/>
    <property type="match status" value="1"/>
</dbReference>
<comment type="catalytic activity">
    <reaction evidence="11 12">
        <text>2 5-aminolevulinate = porphobilinogen + 2 H2O + H(+)</text>
        <dbReference type="Rhea" id="RHEA:24064"/>
        <dbReference type="ChEBI" id="CHEBI:15377"/>
        <dbReference type="ChEBI" id="CHEBI:15378"/>
        <dbReference type="ChEBI" id="CHEBI:58126"/>
        <dbReference type="ChEBI" id="CHEBI:356416"/>
        <dbReference type="EC" id="4.2.1.24"/>
    </reaction>
</comment>
<dbReference type="OrthoDB" id="6108at2759"/>
<dbReference type="Gene3D" id="3.20.20.70">
    <property type="entry name" value="Aldolase class I"/>
    <property type="match status" value="1"/>
</dbReference>
<dbReference type="InterPro" id="IPR039795">
    <property type="entry name" value="LTN1/Rkr1"/>
</dbReference>
<dbReference type="GO" id="GO:0043023">
    <property type="term" value="F:ribosomal large subunit binding"/>
    <property type="evidence" value="ECO:0007669"/>
    <property type="project" value="TreeGrafter"/>
</dbReference>
<dbReference type="Pfam" id="PF00490">
    <property type="entry name" value="ALAD"/>
    <property type="match status" value="1"/>
</dbReference>
<dbReference type="SMART" id="SM01004">
    <property type="entry name" value="ALAD"/>
    <property type="match status" value="1"/>
</dbReference>
<dbReference type="GO" id="GO:1990112">
    <property type="term" value="C:RQC complex"/>
    <property type="evidence" value="ECO:0007669"/>
    <property type="project" value="UniProtKB-UniRule"/>
</dbReference>
<dbReference type="GO" id="GO:0004655">
    <property type="term" value="F:porphobilinogen synthase activity"/>
    <property type="evidence" value="ECO:0007669"/>
    <property type="project" value="UniProtKB-EC"/>
</dbReference>
<dbReference type="SUPFAM" id="SSF48371">
    <property type="entry name" value="ARM repeat"/>
    <property type="match status" value="1"/>
</dbReference>
<evidence type="ECO:0000256" key="14">
    <source>
        <dbReference type="RuleBase" id="RU367090"/>
    </source>
</evidence>
<evidence type="ECO:0000259" key="18">
    <source>
        <dbReference type="Pfam" id="PF23009"/>
    </source>
</evidence>
<evidence type="ECO:0000256" key="6">
    <source>
        <dbReference type="ARBA" id="ARBA00022833"/>
    </source>
</evidence>
<comment type="subunit">
    <text evidence="14">Component of the ribosome quality control complex (RQC).</text>
</comment>
<evidence type="ECO:0000256" key="13">
    <source>
        <dbReference type="RuleBase" id="RU004161"/>
    </source>
</evidence>
<comment type="cofactor">
    <cofactor evidence="1">
        <name>Zn(2+)</name>
        <dbReference type="ChEBI" id="CHEBI:29105"/>
    </cofactor>
</comment>
<keyword evidence="14" id="KW-0808">Transferase</keyword>
<keyword evidence="7" id="KW-0350">Heme biosynthesis</keyword>
<evidence type="ECO:0000313" key="19">
    <source>
        <dbReference type="EMBL" id="CAG8480236.1"/>
    </source>
</evidence>
<dbReference type="GO" id="GO:0072344">
    <property type="term" value="P:rescue of stalled ribosome"/>
    <property type="evidence" value="ECO:0007669"/>
    <property type="project" value="UniProtKB-UniRule"/>
</dbReference>
<evidence type="ECO:0000313" key="20">
    <source>
        <dbReference type="Proteomes" id="UP000789405"/>
    </source>
</evidence>
<dbReference type="Pfam" id="PF23009">
    <property type="entry name" value="UBC_like"/>
    <property type="match status" value="1"/>
</dbReference>
<comment type="function">
    <text evidence="10">Catalyzes an early step in the biosynthesis of tetrapyrroles. Binds two molecules of 5-aminolevulinate per subunit, each at a distinct site, and catalyzes their condensation to form porphobilinogen.</text>
</comment>
<keyword evidence="8 12" id="KW-0456">Lyase</keyword>
<evidence type="ECO:0000256" key="1">
    <source>
        <dbReference type="ARBA" id="ARBA00001947"/>
    </source>
</evidence>
<comment type="similarity">
    <text evidence="3 13">Belongs to the ALAD family.</text>
</comment>
<dbReference type="Pfam" id="PF22958">
    <property type="entry name" value="Ltn1_1st"/>
    <property type="match status" value="1"/>
</dbReference>
<dbReference type="Proteomes" id="UP000789405">
    <property type="component" value="Unassembled WGS sequence"/>
</dbReference>
<organism evidence="19 20">
    <name type="scientific">Dentiscutata erythropus</name>
    <dbReference type="NCBI Taxonomy" id="1348616"/>
    <lineage>
        <taxon>Eukaryota</taxon>
        <taxon>Fungi</taxon>
        <taxon>Fungi incertae sedis</taxon>
        <taxon>Mucoromycota</taxon>
        <taxon>Glomeromycotina</taxon>
        <taxon>Glomeromycetes</taxon>
        <taxon>Diversisporales</taxon>
        <taxon>Gigasporaceae</taxon>
        <taxon>Dentiscutata</taxon>
    </lineage>
</organism>
<gene>
    <name evidence="19" type="ORF">DERYTH_LOCUS1889</name>
</gene>
<evidence type="ECO:0000259" key="17">
    <source>
        <dbReference type="Pfam" id="PF22999"/>
    </source>
</evidence>
<comment type="caution">
    <text evidence="19">The sequence shown here is derived from an EMBL/GenBank/DDBJ whole genome shotgun (WGS) entry which is preliminary data.</text>
</comment>
<evidence type="ECO:0000256" key="11">
    <source>
        <dbReference type="ARBA" id="ARBA00047651"/>
    </source>
</evidence>
<dbReference type="InterPro" id="IPR054477">
    <property type="entry name" value="LTN1_E3_ligase_6th"/>
</dbReference>
<evidence type="ECO:0000256" key="10">
    <source>
        <dbReference type="ARBA" id="ARBA00025628"/>
    </source>
</evidence>
<keyword evidence="6 14" id="KW-0862">Zinc</keyword>
<dbReference type="EC" id="4.2.1.24" evidence="12"/>
<dbReference type="Pfam" id="PF22999">
    <property type="entry name" value="LTN1_E3_ligase_6th"/>
    <property type="match status" value="1"/>
</dbReference>
<feature type="domain" description="E3 ubiquitin-protein ligase listerin HEAT repeat region" evidence="17">
    <location>
        <begin position="1309"/>
        <end position="1532"/>
    </location>
</feature>
<proteinExistence type="inferred from homology"/>
<feature type="domain" description="E3 ubiquitin-protein ligase listerin ubiquitin conjugating" evidence="18">
    <location>
        <begin position="1546"/>
        <end position="1628"/>
    </location>
</feature>
<reference evidence="19" key="1">
    <citation type="submission" date="2021-06" db="EMBL/GenBank/DDBJ databases">
        <authorList>
            <person name="Kallberg Y."/>
            <person name="Tangrot J."/>
            <person name="Rosling A."/>
        </authorList>
    </citation>
    <scope>NUCLEOTIDE SEQUENCE</scope>
    <source>
        <strain evidence="19">MA453B</strain>
    </source>
</reference>
<protein>
    <recommendedName>
        <fullName evidence="12 14">Multifunctional fusion protein</fullName>
    </recommendedName>
    <domain>
        <recommendedName>
            <fullName evidence="14">E3 ubiquitin-protein ligase listerin</fullName>
            <ecNumber evidence="14">2.3.2.27</ecNumber>
        </recommendedName>
        <alternativeName>
            <fullName evidence="14">RING-type E3 ubiquitin transferase listerin</fullName>
        </alternativeName>
    </domain>
    <domain>
        <recommendedName>
            <fullName evidence="12">Delta-aminolevulinic acid dehydratase</fullName>
            <ecNumber evidence="12">4.2.1.24</ecNumber>
        </recommendedName>
    </domain>
</protein>
<keyword evidence="9 12" id="KW-0627">Porphyrin biosynthesis</keyword>
<dbReference type="FunFam" id="3.20.20.70:FF:000048">
    <property type="entry name" value="Delta-aminolevulinic acid dehydratase"/>
    <property type="match status" value="1"/>
</dbReference>
<comment type="subunit">
    <text evidence="4 12">Homooctamer.</text>
</comment>
<dbReference type="PANTHER" id="PTHR12389">
    <property type="entry name" value="ZINC FINGER PROTEIN 294"/>
    <property type="match status" value="1"/>
</dbReference>
<evidence type="ECO:0000256" key="15">
    <source>
        <dbReference type="SAM" id="MobiDB-lite"/>
    </source>
</evidence>
<dbReference type="GO" id="GO:1990116">
    <property type="term" value="P:ribosome-associated ubiquitin-dependent protein catabolic process"/>
    <property type="evidence" value="ECO:0007669"/>
    <property type="project" value="UniProtKB-UniRule"/>
</dbReference>
<dbReference type="NCBIfam" id="NF006762">
    <property type="entry name" value="PRK09283.1"/>
    <property type="match status" value="1"/>
</dbReference>
<dbReference type="PRINTS" id="PR00144">
    <property type="entry name" value="DALDHYDRTASE"/>
</dbReference>
<feature type="region of interest" description="Disordered" evidence="15">
    <location>
        <begin position="1"/>
        <end position="21"/>
    </location>
</feature>
<evidence type="ECO:0000256" key="9">
    <source>
        <dbReference type="ARBA" id="ARBA00023244"/>
    </source>
</evidence>
<dbReference type="GO" id="GO:0061630">
    <property type="term" value="F:ubiquitin protein ligase activity"/>
    <property type="evidence" value="ECO:0007669"/>
    <property type="project" value="UniProtKB-UniRule"/>
</dbReference>
<evidence type="ECO:0000256" key="7">
    <source>
        <dbReference type="ARBA" id="ARBA00023133"/>
    </source>
</evidence>